<keyword evidence="1" id="KW-0812">Transmembrane</keyword>
<dbReference type="RefSeq" id="WP_172345581.1">
    <property type="nucleotide sequence ID" value="NZ_CASYYZ010000011.1"/>
</dbReference>
<protein>
    <recommendedName>
        <fullName evidence="4">DUF4405 domain-containing protein</fullName>
    </recommendedName>
</protein>
<proteinExistence type="predicted"/>
<dbReference type="EMBL" id="JABKKJ010000028">
    <property type="protein sequence ID" value="NPE26113.1"/>
    <property type="molecule type" value="Genomic_DNA"/>
</dbReference>
<comment type="caution">
    <text evidence="2">The sequence shown here is derived from an EMBL/GenBank/DDBJ whole genome shotgun (WGS) entry which is preliminary data.</text>
</comment>
<accession>A0ABX2B4B1</accession>
<feature type="transmembrane region" description="Helical" evidence="1">
    <location>
        <begin position="12"/>
        <end position="28"/>
    </location>
</feature>
<feature type="transmembrane region" description="Helical" evidence="1">
    <location>
        <begin position="80"/>
        <end position="101"/>
    </location>
</feature>
<evidence type="ECO:0008006" key="4">
    <source>
        <dbReference type="Google" id="ProtNLM"/>
    </source>
</evidence>
<keyword evidence="1" id="KW-1133">Transmembrane helix</keyword>
<feature type="transmembrane region" description="Helical" evidence="1">
    <location>
        <begin position="107"/>
        <end position="128"/>
    </location>
</feature>
<keyword evidence="1" id="KW-0472">Membrane</keyword>
<evidence type="ECO:0000313" key="2">
    <source>
        <dbReference type="EMBL" id="NPE26113.1"/>
    </source>
</evidence>
<reference evidence="2 3" key="1">
    <citation type="submission" date="2020-05" db="EMBL/GenBank/DDBJ databases">
        <title>Distinct polysaccharide utilization as determinants for interspecies competition between intestinal Prevotella spp.</title>
        <authorList>
            <person name="Galvez E.J.C."/>
            <person name="Iljazovic A."/>
            <person name="Strowig T."/>
        </authorList>
    </citation>
    <scope>NUCLEOTIDE SEQUENCE [LARGE SCALE GENOMIC DNA]</scope>
    <source>
        <strain evidence="2 3">PCHR</strain>
    </source>
</reference>
<organism evidence="2 3">
    <name type="scientific">Xylanibacter caecicola</name>
    <dbReference type="NCBI Taxonomy" id="2736294"/>
    <lineage>
        <taxon>Bacteria</taxon>
        <taxon>Pseudomonadati</taxon>
        <taxon>Bacteroidota</taxon>
        <taxon>Bacteroidia</taxon>
        <taxon>Bacteroidales</taxon>
        <taxon>Prevotellaceae</taxon>
        <taxon>Xylanibacter</taxon>
    </lineage>
</organism>
<feature type="transmembrane region" description="Helical" evidence="1">
    <location>
        <begin position="34"/>
        <end position="59"/>
    </location>
</feature>
<name>A0ABX2B4B1_9BACT</name>
<keyword evidence="3" id="KW-1185">Reference proteome</keyword>
<evidence type="ECO:0000313" key="3">
    <source>
        <dbReference type="Proteomes" id="UP000820977"/>
    </source>
</evidence>
<evidence type="ECO:0000256" key="1">
    <source>
        <dbReference type="SAM" id="Phobius"/>
    </source>
</evidence>
<sequence length="137" mass="15599">MTKKEKLKFCNAFLLFMTIIMLATSIFLEATGSRSITCVCVHIAVGSLFAGNVAWHLYLHYELKSWFGRLRKQKSTITRWFALSGLLTFASGIITTLHWVATQQHSPFGGVHGKIGFTFLLLAIAHTAKRWRFFKMK</sequence>
<gene>
    <name evidence="2" type="ORF">HPS54_11440</name>
</gene>
<dbReference type="Proteomes" id="UP000820977">
    <property type="component" value="Unassembled WGS sequence"/>
</dbReference>